<dbReference type="EMBL" id="UGED01000001">
    <property type="protein sequence ID" value="STK49974.1"/>
    <property type="molecule type" value="Genomic_DNA"/>
</dbReference>
<protein>
    <submittedName>
        <fullName evidence="1">Uncharacterized protein</fullName>
    </submittedName>
</protein>
<name>A0A376ZJS4_ECOLX</name>
<dbReference type="AlphaFoldDB" id="A0A376ZJS4"/>
<sequence>MEQRLSLYLPIVLLNRPGRLDPGRNNLRLFTIKCLQNCPKVAMLYNSRKTGVQIGNQIVDIFQTNMQANQGPAKIDLALWANGGDMFWVDSPGSTIHTRPTSRPC</sequence>
<reference evidence="1 2" key="1">
    <citation type="submission" date="2018-06" db="EMBL/GenBank/DDBJ databases">
        <authorList>
            <consortium name="Pathogen Informatics"/>
            <person name="Doyle S."/>
        </authorList>
    </citation>
    <scope>NUCLEOTIDE SEQUENCE [LARGE SCALE GENOMIC DNA]</scope>
    <source>
        <strain evidence="1 2">NCTC9962</strain>
    </source>
</reference>
<organism evidence="1 2">
    <name type="scientific">Escherichia coli</name>
    <dbReference type="NCBI Taxonomy" id="562"/>
    <lineage>
        <taxon>Bacteria</taxon>
        <taxon>Pseudomonadati</taxon>
        <taxon>Pseudomonadota</taxon>
        <taxon>Gammaproteobacteria</taxon>
        <taxon>Enterobacterales</taxon>
        <taxon>Enterobacteriaceae</taxon>
        <taxon>Escherichia</taxon>
    </lineage>
</organism>
<accession>A0A376ZJS4</accession>
<gene>
    <name evidence="1" type="ORF">NCTC9962_00074</name>
</gene>
<evidence type="ECO:0000313" key="1">
    <source>
        <dbReference type="EMBL" id="STK49974.1"/>
    </source>
</evidence>
<evidence type="ECO:0000313" key="2">
    <source>
        <dbReference type="Proteomes" id="UP000254052"/>
    </source>
</evidence>
<dbReference type="Proteomes" id="UP000254052">
    <property type="component" value="Unassembled WGS sequence"/>
</dbReference>
<proteinExistence type="predicted"/>